<evidence type="ECO:0000256" key="18">
    <source>
        <dbReference type="PIRNR" id="PIRNR000332"/>
    </source>
</evidence>
<sequence>MVKRVAVIGAGTSGLAAIKACLDEGLEPVCLERTDDIGGLWRYREKVDDAEGCVMKNTCSNTSKEMSAYSDFPPAKEQPNFIPHARFLRYMRDYADHFRLTERIRYNTEVKKVTRADDFADTGRWRVQSFDHKNGTARDEVFDAVMVCSGHHAQKIVPPFPGLQDFQGQVIHTHEFRPSEDLEGKRILVVGLGNSGGDAAVELSRYNQVYLSTRRGTWVVPAIGEKGIPWDLAFNTRYELLLSKLLPATWTLATWTAYLNEHLDHDMMPGFVNDELAFRIASGTVKISDDVKRFTSNGVEFKDGTKENIDAIIMATGYSLQFPFIENEPCIEDGHLRLYKNMFLPDLEHQTIAFISMIHGKGSFVPVAELQSRVATSVFKGNTKLPSHQQMRQEIKAAEEMRAQLYPDSPRHDYEIEYMPYLEDLADMIGCKPNVGRLMLTDPVLGLRVFFGPLLPYQYRLQGPGKWAGARQAILTAMDRVRFPLQTRPLPKTTWTPAGRVMRWFVYPPGTWVVFLHLMLVAMVIYTLIR</sequence>
<dbReference type="GO" id="GO:0004499">
    <property type="term" value="F:N,N-dimethylaniline monooxygenase activity"/>
    <property type="evidence" value="ECO:0007669"/>
    <property type="project" value="UniProtKB-UniRule"/>
</dbReference>
<dbReference type="InterPro" id="IPR020946">
    <property type="entry name" value="Flavin_mOase-like"/>
</dbReference>
<evidence type="ECO:0000256" key="2">
    <source>
        <dbReference type="ARBA" id="ARBA00004389"/>
    </source>
</evidence>
<accession>A0ABD0LLK7</accession>
<keyword evidence="22" id="KW-1185">Reference proteome</keyword>
<name>A0ABD0LLK7_9CAEN</name>
<keyword evidence="9 20" id="KW-1133">Transmembrane helix</keyword>
<dbReference type="Gene3D" id="3.50.50.60">
    <property type="entry name" value="FAD/NAD(P)-binding domain"/>
    <property type="match status" value="1"/>
</dbReference>
<evidence type="ECO:0000256" key="16">
    <source>
        <dbReference type="ARBA" id="ARBA00048088"/>
    </source>
</evidence>
<dbReference type="Pfam" id="PF00743">
    <property type="entry name" value="FMO-like"/>
    <property type="match status" value="1"/>
</dbReference>
<comment type="function">
    <text evidence="13">Broad spectrum monooxygenase that catalyzes the oxygenation of a wide variety of nitrogen- and sulfur-containing compounds including xenobiotics. Catalyzes the S-oxygenation of hypotaurine to produce taurine, an organic osmolyte involved in cell volume regulation as well as a variety of cytoprotective and developmental processes. In vitro, catalyzes the N-oxygenation of trimethylamine (TMA) to produce trimethylamine N-oxide (TMAO) and could therefore participate to the detoxification of this compound that is generated by the action of gut microbiota from dietary precursors such as choline, choline containing compounds, betaine or L-carnitine.</text>
</comment>
<dbReference type="GO" id="GO:0005789">
    <property type="term" value="C:endoplasmic reticulum membrane"/>
    <property type="evidence" value="ECO:0007669"/>
    <property type="project" value="UniProtKB-SubCell"/>
</dbReference>
<evidence type="ECO:0000256" key="13">
    <source>
        <dbReference type="ARBA" id="ARBA00045957"/>
    </source>
</evidence>
<dbReference type="PANTHER" id="PTHR23023">
    <property type="entry name" value="DIMETHYLANILINE MONOOXYGENASE"/>
    <property type="match status" value="1"/>
</dbReference>
<feature type="transmembrane region" description="Helical" evidence="20">
    <location>
        <begin position="510"/>
        <end position="529"/>
    </location>
</feature>
<dbReference type="InterPro" id="IPR050346">
    <property type="entry name" value="FMO-like"/>
</dbReference>
<evidence type="ECO:0000256" key="10">
    <source>
        <dbReference type="ARBA" id="ARBA00023002"/>
    </source>
</evidence>
<evidence type="ECO:0000256" key="19">
    <source>
        <dbReference type="RuleBase" id="RU361177"/>
    </source>
</evidence>
<comment type="catalytic activity">
    <reaction evidence="14">
        <text>hypotaurine + NADH + O2 + H(+) = taurine + NAD(+) + H2O</text>
        <dbReference type="Rhea" id="RHEA:74111"/>
        <dbReference type="ChEBI" id="CHEBI:15377"/>
        <dbReference type="ChEBI" id="CHEBI:15378"/>
        <dbReference type="ChEBI" id="CHEBI:15379"/>
        <dbReference type="ChEBI" id="CHEBI:57540"/>
        <dbReference type="ChEBI" id="CHEBI:57853"/>
        <dbReference type="ChEBI" id="CHEBI:57945"/>
        <dbReference type="ChEBI" id="CHEBI:507393"/>
        <dbReference type="EC" id="1.14.13.8"/>
    </reaction>
    <physiologicalReaction direction="left-to-right" evidence="14">
        <dbReference type="Rhea" id="RHEA:74112"/>
    </physiologicalReaction>
</comment>
<evidence type="ECO:0000256" key="15">
    <source>
        <dbReference type="ARBA" id="ARBA00048041"/>
    </source>
</evidence>
<keyword evidence="4 18" id="KW-0285">Flavoprotein</keyword>
<dbReference type="FunFam" id="3.50.50.60:FF:000159">
    <property type="entry name" value="Dimethylaniline monooxygenase [N-oxide-forming]"/>
    <property type="match status" value="1"/>
</dbReference>
<comment type="catalytic activity">
    <reaction evidence="15">
        <text>hypotaurine + NADPH + O2 + H(+) = taurine + NADP(+) + H2O</text>
        <dbReference type="Rhea" id="RHEA:69819"/>
        <dbReference type="ChEBI" id="CHEBI:15377"/>
        <dbReference type="ChEBI" id="CHEBI:15378"/>
        <dbReference type="ChEBI" id="CHEBI:15379"/>
        <dbReference type="ChEBI" id="CHEBI:57783"/>
        <dbReference type="ChEBI" id="CHEBI:57853"/>
        <dbReference type="ChEBI" id="CHEBI:58349"/>
        <dbReference type="ChEBI" id="CHEBI:507393"/>
        <dbReference type="EC" id="1.14.13.8"/>
    </reaction>
    <physiologicalReaction direction="left-to-right" evidence="15">
        <dbReference type="Rhea" id="RHEA:69820"/>
    </physiologicalReaction>
</comment>
<keyword evidence="7 18" id="KW-0274">FAD</keyword>
<evidence type="ECO:0000256" key="5">
    <source>
        <dbReference type="ARBA" id="ARBA00022692"/>
    </source>
</evidence>
<gene>
    <name evidence="21" type="ORF">BaRGS_00008450</name>
</gene>
<keyword evidence="5 20" id="KW-0812">Transmembrane</keyword>
<evidence type="ECO:0000256" key="1">
    <source>
        <dbReference type="ARBA" id="ARBA00001974"/>
    </source>
</evidence>
<comment type="similarity">
    <text evidence="3 18 19">Belongs to the FMO family.</text>
</comment>
<evidence type="ECO:0000256" key="3">
    <source>
        <dbReference type="ARBA" id="ARBA00009183"/>
    </source>
</evidence>
<evidence type="ECO:0000256" key="8">
    <source>
        <dbReference type="ARBA" id="ARBA00022857"/>
    </source>
</evidence>
<reference evidence="21 22" key="1">
    <citation type="journal article" date="2023" name="Sci. Data">
        <title>Genome assembly of the Korean intertidal mud-creeper Batillaria attramentaria.</title>
        <authorList>
            <person name="Patra A.K."/>
            <person name="Ho P.T."/>
            <person name="Jun S."/>
            <person name="Lee S.J."/>
            <person name="Kim Y."/>
            <person name="Won Y.J."/>
        </authorList>
    </citation>
    <scope>NUCLEOTIDE SEQUENCE [LARGE SCALE GENOMIC DNA]</scope>
    <source>
        <strain evidence="21">Wonlab-2016</strain>
    </source>
</reference>
<comment type="catalytic activity">
    <reaction evidence="17">
        <text>N,N-dimethylaniline + NADPH + O2 + H(+) = N,N-dimethylaniline N-oxide + NADP(+) + H2O</text>
        <dbReference type="Rhea" id="RHEA:24468"/>
        <dbReference type="ChEBI" id="CHEBI:15377"/>
        <dbReference type="ChEBI" id="CHEBI:15378"/>
        <dbReference type="ChEBI" id="CHEBI:15379"/>
        <dbReference type="ChEBI" id="CHEBI:16269"/>
        <dbReference type="ChEBI" id="CHEBI:17735"/>
        <dbReference type="ChEBI" id="CHEBI:57783"/>
        <dbReference type="ChEBI" id="CHEBI:58349"/>
        <dbReference type="EC" id="1.14.13.8"/>
    </reaction>
    <physiologicalReaction direction="left-to-right" evidence="17">
        <dbReference type="Rhea" id="RHEA:24469"/>
    </physiologicalReaction>
</comment>
<comment type="cofactor">
    <cofactor evidence="1 18 19">
        <name>FAD</name>
        <dbReference type="ChEBI" id="CHEBI:57692"/>
    </cofactor>
</comment>
<dbReference type="SUPFAM" id="SSF51905">
    <property type="entry name" value="FAD/NAD(P)-binding domain"/>
    <property type="match status" value="3"/>
</dbReference>
<keyword evidence="8 18" id="KW-0521">NADP</keyword>
<evidence type="ECO:0000256" key="4">
    <source>
        <dbReference type="ARBA" id="ARBA00022630"/>
    </source>
</evidence>
<evidence type="ECO:0000256" key="6">
    <source>
        <dbReference type="ARBA" id="ARBA00022824"/>
    </source>
</evidence>
<dbReference type="AlphaFoldDB" id="A0ABD0LLK7"/>
<keyword evidence="10 18" id="KW-0560">Oxidoreductase</keyword>
<dbReference type="EC" id="1.-.-.-" evidence="19"/>
<dbReference type="EMBL" id="JACVVK020000038">
    <property type="protein sequence ID" value="KAK7500227.1"/>
    <property type="molecule type" value="Genomic_DNA"/>
</dbReference>
<evidence type="ECO:0000256" key="7">
    <source>
        <dbReference type="ARBA" id="ARBA00022827"/>
    </source>
</evidence>
<dbReference type="GO" id="GO:0034899">
    <property type="term" value="F:trimethylamine monooxygenase activity"/>
    <property type="evidence" value="ECO:0007669"/>
    <property type="project" value="UniProtKB-EC"/>
</dbReference>
<comment type="subcellular location">
    <subcellularLocation>
        <location evidence="2">Endoplasmic reticulum membrane</location>
        <topology evidence="2">Single-pass membrane protein</topology>
    </subcellularLocation>
</comment>
<evidence type="ECO:0000313" key="22">
    <source>
        <dbReference type="Proteomes" id="UP001519460"/>
    </source>
</evidence>
<keyword evidence="6 18" id="KW-0256">Endoplasmic reticulum</keyword>
<protein>
    <recommendedName>
        <fullName evidence="19">Flavin-containing monooxygenase</fullName>
        <ecNumber evidence="19">1.-.-.-</ecNumber>
    </recommendedName>
</protein>
<evidence type="ECO:0000256" key="9">
    <source>
        <dbReference type="ARBA" id="ARBA00022989"/>
    </source>
</evidence>
<evidence type="ECO:0000256" key="12">
    <source>
        <dbReference type="ARBA" id="ARBA00023136"/>
    </source>
</evidence>
<evidence type="ECO:0000256" key="11">
    <source>
        <dbReference type="ARBA" id="ARBA00023033"/>
    </source>
</evidence>
<evidence type="ECO:0000256" key="17">
    <source>
        <dbReference type="ARBA" id="ARBA00049443"/>
    </source>
</evidence>
<keyword evidence="12 18" id="KW-0472">Membrane</keyword>
<comment type="caution">
    <text evidence="21">The sequence shown here is derived from an EMBL/GenBank/DDBJ whole genome shotgun (WGS) entry which is preliminary data.</text>
</comment>
<evidence type="ECO:0000313" key="21">
    <source>
        <dbReference type="EMBL" id="KAK7500227.1"/>
    </source>
</evidence>
<evidence type="ECO:0000256" key="14">
    <source>
        <dbReference type="ARBA" id="ARBA00047338"/>
    </source>
</evidence>
<dbReference type="PIRSF" id="PIRSF000332">
    <property type="entry name" value="FMO"/>
    <property type="match status" value="1"/>
</dbReference>
<organism evidence="21 22">
    <name type="scientific">Batillaria attramentaria</name>
    <dbReference type="NCBI Taxonomy" id="370345"/>
    <lineage>
        <taxon>Eukaryota</taxon>
        <taxon>Metazoa</taxon>
        <taxon>Spiralia</taxon>
        <taxon>Lophotrochozoa</taxon>
        <taxon>Mollusca</taxon>
        <taxon>Gastropoda</taxon>
        <taxon>Caenogastropoda</taxon>
        <taxon>Sorbeoconcha</taxon>
        <taxon>Cerithioidea</taxon>
        <taxon>Batillariidae</taxon>
        <taxon>Batillaria</taxon>
    </lineage>
</organism>
<keyword evidence="11 18" id="KW-0503">Monooxygenase</keyword>
<comment type="catalytic activity">
    <reaction evidence="16">
        <text>trimethylamine + NADPH + O2 = trimethylamine N-oxide + NADP(+) + H2O</text>
        <dbReference type="Rhea" id="RHEA:31979"/>
        <dbReference type="ChEBI" id="CHEBI:15377"/>
        <dbReference type="ChEBI" id="CHEBI:15379"/>
        <dbReference type="ChEBI" id="CHEBI:15724"/>
        <dbReference type="ChEBI" id="CHEBI:57783"/>
        <dbReference type="ChEBI" id="CHEBI:58349"/>
        <dbReference type="ChEBI" id="CHEBI:58389"/>
        <dbReference type="EC" id="1.14.13.148"/>
    </reaction>
    <physiologicalReaction direction="left-to-right" evidence="16">
        <dbReference type="Rhea" id="RHEA:31980"/>
    </physiologicalReaction>
</comment>
<proteinExistence type="inferred from homology"/>
<dbReference type="InterPro" id="IPR036188">
    <property type="entry name" value="FAD/NAD-bd_sf"/>
</dbReference>
<evidence type="ECO:0000256" key="20">
    <source>
        <dbReference type="SAM" id="Phobius"/>
    </source>
</evidence>
<dbReference type="PRINTS" id="PR00370">
    <property type="entry name" value="FMOXYGENASE"/>
</dbReference>
<dbReference type="Proteomes" id="UP001519460">
    <property type="component" value="Unassembled WGS sequence"/>
</dbReference>
<dbReference type="InterPro" id="IPR000960">
    <property type="entry name" value="Flavin_mOase"/>
</dbReference>